<organism evidence="2 3">
    <name type="scientific">Corallococcus macrosporus DSM 14697</name>
    <dbReference type="NCBI Taxonomy" id="1189310"/>
    <lineage>
        <taxon>Bacteria</taxon>
        <taxon>Pseudomonadati</taxon>
        <taxon>Myxococcota</taxon>
        <taxon>Myxococcia</taxon>
        <taxon>Myxococcales</taxon>
        <taxon>Cystobacterineae</taxon>
        <taxon>Myxococcaceae</taxon>
        <taxon>Corallococcus</taxon>
    </lineage>
</organism>
<dbReference type="RefSeq" id="WP_013941932.1">
    <property type="nucleotide sequence ID" value="NZ_CP022203.1"/>
</dbReference>
<protein>
    <submittedName>
        <fullName evidence="2">Uncharacterized protein</fullName>
    </submittedName>
</protein>
<feature type="compositionally biased region" description="Basic and acidic residues" evidence="1">
    <location>
        <begin position="43"/>
        <end position="62"/>
    </location>
</feature>
<evidence type="ECO:0000313" key="2">
    <source>
        <dbReference type="EMBL" id="ATB49624.1"/>
    </source>
</evidence>
<evidence type="ECO:0000256" key="1">
    <source>
        <dbReference type="SAM" id="MobiDB-lite"/>
    </source>
</evidence>
<dbReference type="EMBL" id="CP022203">
    <property type="protein sequence ID" value="ATB49624.1"/>
    <property type="molecule type" value="Genomic_DNA"/>
</dbReference>
<gene>
    <name evidence="2" type="ORF">MYMAC_005278</name>
</gene>
<evidence type="ECO:0000313" key="3">
    <source>
        <dbReference type="Proteomes" id="UP000217343"/>
    </source>
</evidence>
<dbReference type="OrthoDB" id="5383153at2"/>
<feature type="region of interest" description="Disordered" evidence="1">
    <location>
        <begin position="1"/>
        <end position="62"/>
    </location>
</feature>
<sequence length="62" mass="6930">MPDIEAPRPWSEPPDDAPERRGDYMEEEPGHTPGSAEGDDEDVPHRLRPYPDPDHTPGRAEG</sequence>
<keyword evidence="3" id="KW-1185">Reference proteome</keyword>
<accession>A0A250K0I8</accession>
<feature type="compositionally biased region" description="Basic and acidic residues" evidence="1">
    <location>
        <begin position="17"/>
        <end position="30"/>
    </location>
</feature>
<name>A0A250K0I8_9BACT</name>
<proteinExistence type="predicted"/>
<dbReference type="AlphaFoldDB" id="A0A250K0I8"/>
<dbReference type="KEGG" id="mmas:MYMAC_005278"/>
<dbReference type="Proteomes" id="UP000217343">
    <property type="component" value="Chromosome"/>
</dbReference>
<reference evidence="2 3" key="1">
    <citation type="submission" date="2017-06" db="EMBL/GenBank/DDBJ databases">
        <title>Sequencing and comparative analysis of myxobacterial genomes.</title>
        <authorList>
            <person name="Rupp O."/>
            <person name="Goesmann A."/>
            <person name="Sogaard-Andersen L."/>
        </authorList>
    </citation>
    <scope>NUCLEOTIDE SEQUENCE [LARGE SCALE GENOMIC DNA]</scope>
    <source>
        <strain evidence="2 3">DSM 14697</strain>
    </source>
</reference>